<evidence type="ECO:0000256" key="6">
    <source>
        <dbReference type="ARBA" id="ARBA00023125"/>
    </source>
</evidence>
<dbReference type="SUPFAM" id="SSF56672">
    <property type="entry name" value="DNA/RNA polymerases"/>
    <property type="match status" value="1"/>
</dbReference>
<dbReference type="InterPro" id="IPR006134">
    <property type="entry name" value="DNA-dir_DNA_pol_B_multi_dom"/>
</dbReference>
<dbReference type="InterPro" id="IPR006172">
    <property type="entry name" value="DNA-dir_DNA_pol_B"/>
</dbReference>
<evidence type="ECO:0000256" key="2">
    <source>
        <dbReference type="ARBA" id="ARBA00012417"/>
    </source>
</evidence>
<proteinExistence type="inferred from homology"/>
<protein>
    <recommendedName>
        <fullName evidence="2">DNA-directed DNA polymerase</fullName>
        <ecNumber evidence="2">2.7.7.7</ecNumber>
    </recommendedName>
</protein>
<evidence type="ECO:0000256" key="3">
    <source>
        <dbReference type="ARBA" id="ARBA00022679"/>
    </source>
</evidence>
<dbReference type="SMART" id="SM00486">
    <property type="entry name" value="POLBc"/>
    <property type="match status" value="1"/>
</dbReference>
<evidence type="ECO:0000256" key="7">
    <source>
        <dbReference type="ARBA" id="ARBA00049244"/>
    </source>
</evidence>
<dbReference type="Proteomes" id="UP000241436">
    <property type="component" value="Unassembled WGS sequence"/>
</dbReference>
<organism evidence="9 10">
    <name type="scientific">Candidatus Methylomirabilis limnetica</name>
    <dbReference type="NCBI Taxonomy" id="2033718"/>
    <lineage>
        <taxon>Bacteria</taxon>
        <taxon>Candidatus Methylomirabilota</taxon>
        <taxon>Candidatus Methylomirabilia</taxon>
        <taxon>Candidatus Methylomirabilales</taxon>
        <taxon>Candidatus Methylomirabilaceae</taxon>
        <taxon>Candidatus Methylomirabilis</taxon>
    </lineage>
</organism>
<evidence type="ECO:0000259" key="8">
    <source>
        <dbReference type="Pfam" id="PF00136"/>
    </source>
</evidence>
<comment type="similarity">
    <text evidence="1">Belongs to the DNA polymerase type-B family.</text>
</comment>
<dbReference type="EMBL" id="NVQC01000022">
    <property type="protein sequence ID" value="PTL35778.1"/>
    <property type="molecule type" value="Genomic_DNA"/>
</dbReference>
<keyword evidence="10" id="KW-1185">Reference proteome</keyword>
<accession>A0A2T4TXD2</accession>
<dbReference type="Pfam" id="PF00136">
    <property type="entry name" value="DNA_pol_B"/>
    <property type="match status" value="2"/>
</dbReference>
<dbReference type="InterPro" id="IPR043502">
    <property type="entry name" value="DNA/RNA_pol_sf"/>
</dbReference>
<dbReference type="Gene3D" id="3.90.1600.10">
    <property type="entry name" value="Palm domain of DNA polymerase"/>
    <property type="match status" value="1"/>
</dbReference>
<dbReference type="Gene3D" id="3.30.420.10">
    <property type="entry name" value="Ribonuclease H-like superfamily/Ribonuclease H"/>
    <property type="match status" value="1"/>
</dbReference>
<dbReference type="InterPro" id="IPR042087">
    <property type="entry name" value="DNA_pol_B_thumb"/>
</dbReference>
<dbReference type="InterPro" id="IPR012337">
    <property type="entry name" value="RNaseH-like_sf"/>
</dbReference>
<evidence type="ECO:0000256" key="5">
    <source>
        <dbReference type="ARBA" id="ARBA00022932"/>
    </source>
</evidence>
<dbReference type="AlphaFoldDB" id="A0A2T4TXD2"/>
<dbReference type="GO" id="GO:0006261">
    <property type="term" value="P:DNA-templated DNA replication"/>
    <property type="evidence" value="ECO:0007669"/>
    <property type="project" value="TreeGrafter"/>
</dbReference>
<dbReference type="InterPro" id="IPR023211">
    <property type="entry name" value="DNA_pol_palm_dom_sf"/>
</dbReference>
<keyword evidence="6" id="KW-0238">DNA-binding</keyword>
<gene>
    <name evidence="9" type="ORF">CLG94_08460</name>
</gene>
<keyword evidence="4" id="KW-0548">Nucleotidyltransferase</keyword>
<evidence type="ECO:0000313" key="10">
    <source>
        <dbReference type="Proteomes" id="UP000241436"/>
    </source>
</evidence>
<reference evidence="9 10" key="1">
    <citation type="submission" date="2017-09" db="EMBL/GenBank/DDBJ databases">
        <title>Bloom of a denitrifying methanotroph, Candidatus Methylomirabilis limnetica, in a deep stratified lake.</title>
        <authorList>
            <person name="Graf J.S."/>
            <person name="Marchant H.K."/>
            <person name="Tienken D."/>
            <person name="Hach P.F."/>
            <person name="Brand A."/>
            <person name="Schubert C.J."/>
            <person name="Kuypers M.M."/>
            <person name="Milucka J."/>
        </authorList>
    </citation>
    <scope>NUCLEOTIDE SEQUENCE [LARGE SCALE GENOMIC DNA]</scope>
    <source>
        <strain evidence="9 10">Zug</strain>
    </source>
</reference>
<feature type="domain" description="DNA-directed DNA polymerase family B multifunctional" evidence="8">
    <location>
        <begin position="299"/>
        <end position="480"/>
    </location>
</feature>
<evidence type="ECO:0000313" key="9">
    <source>
        <dbReference type="EMBL" id="PTL35778.1"/>
    </source>
</evidence>
<evidence type="ECO:0000256" key="1">
    <source>
        <dbReference type="ARBA" id="ARBA00005755"/>
    </source>
</evidence>
<dbReference type="EC" id="2.7.7.7" evidence="2"/>
<dbReference type="SUPFAM" id="SSF53098">
    <property type="entry name" value="Ribonuclease H-like"/>
    <property type="match status" value="1"/>
</dbReference>
<dbReference type="CDD" id="cd05531">
    <property type="entry name" value="POLBc_B2"/>
    <property type="match status" value="1"/>
</dbReference>
<feature type="domain" description="DNA-directed DNA polymerase family B multifunctional" evidence="8">
    <location>
        <begin position="544"/>
        <end position="672"/>
    </location>
</feature>
<comment type="catalytic activity">
    <reaction evidence="7">
        <text>DNA(n) + a 2'-deoxyribonucleoside 5'-triphosphate = DNA(n+1) + diphosphate</text>
        <dbReference type="Rhea" id="RHEA:22508"/>
        <dbReference type="Rhea" id="RHEA-COMP:17339"/>
        <dbReference type="Rhea" id="RHEA-COMP:17340"/>
        <dbReference type="ChEBI" id="CHEBI:33019"/>
        <dbReference type="ChEBI" id="CHEBI:61560"/>
        <dbReference type="ChEBI" id="CHEBI:173112"/>
        <dbReference type="EC" id="2.7.7.7"/>
    </reaction>
</comment>
<dbReference type="Gene3D" id="1.10.287.690">
    <property type="entry name" value="Helix hairpin bin"/>
    <property type="match status" value="1"/>
</dbReference>
<name>A0A2T4TXD2_9BACT</name>
<dbReference type="GO" id="GO:0003887">
    <property type="term" value="F:DNA-directed DNA polymerase activity"/>
    <property type="evidence" value="ECO:0007669"/>
    <property type="project" value="UniProtKB-KW"/>
</dbReference>
<dbReference type="PANTHER" id="PTHR10322:SF23">
    <property type="entry name" value="DNA POLYMERASE DELTA CATALYTIC SUBUNIT"/>
    <property type="match status" value="1"/>
</dbReference>
<dbReference type="GO" id="GO:0000166">
    <property type="term" value="F:nucleotide binding"/>
    <property type="evidence" value="ECO:0007669"/>
    <property type="project" value="InterPro"/>
</dbReference>
<comment type="caution">
    <text evidence="9">The sequence shown here is derived from an EMBL/GenBank/DDBJ whole genome shotgun (WGS) entry which is preliminary data.</text>
</comment>
<dbReference type="PANTHER" id="PTHR10322">
    <property type="entry name" value="DNA POLYMERASE CATALYTIC SUBUNIT"/>
    <property type="match status" value="1"/>
</dbReference>
<dbReference type="GO" id="GO:0003677">
    <property type="term" value="F:DNA binding"/>
    <property type="evidence" value="ECO:0007669"/>
    <property type="project" value="UniProtKB-KW"/>
</dbReference>
<reference evidence="10" key="2">
    <citation type="journal article" date="2018" name="Environ. Microbiol.">
        <title>Bloom of a denitrifying methanotroph, 'Candidatus Methylomirabilis limnetica', in a deep stratified lake.</title>
        <authorList>
            <person name="Graf J.S."/>
            <person name="Mayr M.J."/>
            <person name="Marchant H.K."/>
            <person name="Tienken D."/>
            <person name="Hach P.F."/>
            <person name="Brand A."/>
            <person name="Schubert C.J."/>
            <person name="Kuypers M.M."/>
            <person name="Milucka J."/>
        </authorList>
    </citation>
    <scope>NUCLEOTIDE SEQUENCE [LARGE SCALE GENOMIC DNA]</scope>
    <source>
        <strain evidence="10">Zug</strain>
    </source>
</reference>
<dbReference type="InterPro" id="IPR036397">
    <property type="entry name" value="RNaseH_sf"/>
</dbReference>
<dbReference type="Gene3D" id="1.10.132.60">
    <property type="entry name" value="DNA polymerase family B, C-terminal domain"/>
    <property type="match status" value="1"/>
</dbReference>
<keyword evidence="5" id="KW-0239">DNA-directed DNA polymerase</keyword>
<keyword evidence="3" id="KW-0808">Transferase</keyword>
<dbReference type="InterPro" id="IPR050240">
    <property type="entry name" value="DNA_pol_type-B"/>
</dbReference>
<evidence type="ECO:0000256" key="4">
    <source>
        <dbReference type="ARBA" id="ARBA00022695"/>
    </source>
</evidence>
<sequence length="723" mass="81967">MVLWLKTEQECLRLVDTYWASFYLAGPDAALKACVSYMLRQRLPITTEWTERRELLSNRFIPVLKVSTSRLDRFSAFVQLAYRFNPELTFYNCDILLPQRYLYETGLFPLAQCELTYDESLRLKEIQLLDSPWAVNYPIPPLRFLQLRMEHEANPSHARTTRLIASVDDREFVFEAEGAELLRSLNSLLQKYDPDVILSRYGDSYILPRLRRMADTCGIPLDFNRDGAAGMTSKQARSFFTYGRIVYQAGAQILHGRWHLDIANSFVVKETGLDGLMELARVTKLPVQRCARTSPGTGVSSMQLDVAFQDGYLIPWRKRMPEDFKTGSELLLTDKGGLVFQPQIGLYEQVCELDFSSMFPSIMVKYNISQETLRCACCPENRVPEIGHHICTKRRGLVPRTLEPVLTRRRAYKLLMRQAVTADERELYNKRQSALKWLGLVSFGYQGYRNARFGRLEGHEAVTAYARETLLAAKEIAEAQGYSLIHAIVDSMWLKKAGATREDYERLAADISRQTGLSMAIEGVYHWIAFLPSRVSPKAPVPNRYFGCFVDGTLKVRGLEVRRSDTPGFVRSAQAAMLKTLSQARTYDECTARVPELLDELRVRVDALRSGGVPLAELAISRHLSLVPVAYKTDTILSEAAKDLASRGVHLSAGETIQLVIVDSKANDHVSKAKAYGFYDGSLGYDVEKYTELTLKAAESVLWFLGYDYARLKALISGERNDC</sequence>